<evidence type="ECO:0000256" key="7">
    <source>
        <dbReference type="ARBA" id="ARBA00022679"/>
    </source>
</evidence>
<protein>
    <recommendedName>
        <fullName evidence="5">polynucleotide adenylyltransferase</fullName>
        <ecNumber evidence="5">2.7.7.19</ecNumber>
    </recommendedName>
</protein>
<keyword evidence="6" id="KW-0963">Cytoplasm</keyword>
<dbReference type="Gene3D" id="3.30.460.10">
    <property type="entry name" value="Beta Polymerase, domain 2"/>
    <property type="match status" value="1"/>
</dbReference>
<dbReference type="Pfam" id="PF03828">
    <property type="entry name" value="PAP_assoc"/>
    <property type="match status" value="1"/>
</dbReference>
<dbReference type="GO" id="GO:0046872">
    <property type="term" value="F:metal ion binding"/>
    <property type="evidence" value="ECO:0007669"/>
    <property type="project" value="UniProtKB-KW"/>
</dbReference>
<accession>A0A8E5MEC0</accession>
<feature type="compositionally biased region" description="Polar residues" evidence="10">
    <location>
        <begin position="151"/>
        <end position="165"/>
    </location>
</feature>
<feature type="compositionally biased region" description="Basic and acidic residues" evidence="10">
    <location>
        <begin position="139"/>
        <end position="150"/>
    </location>
</feature>
<comment type="cofactor">
    <cofactor evidence="2">
        <name>Mg(2+)</name>
        <dbReference type="ChEBI" id="CHEBI:18420"/>
    </cofactor>
</comment>
<name>A0A8E5MEC0_USTVR</name>
<dbReference type="SUPFAM" id="SSF81301">
    <property type="entry name" value="Nucleotidyltransferase"/>
    <property type="match status" value="1"/>
</dbReference>
<evidence type="ECO:0000256" key="3">
    <source>
        <dbReference type="ARBA" id="ARBA00004496"/>
    </source>
</evidence>
<dbReference type="GO" id="GO:0005737">
    <property type="term" value="C:cytoplasm"/>
    <property type="evidence" value="ECO:0007669"/>
    <property type="project" value="UniProtKB-SubCell"/>
</dbReference>
<dbReference type="OrthoDB" id="407432at2759"/>
<evidence type="ECO:0000259" key="12">
    <source>
        <dbReference type="Pfam" id="PF22600"/>
    </source>
</evidence>
<sequence>MPTENHHELDSPLENRLSRLMLTNQAEQTVPGRQSSENTVWPTAKTSNVPHDAVGMVPWEHVSEAATRQQSRPESQVASRMGRRRPNQAQRRQMTSELSLAMASPWTGQHPTSLQPDSPPGASVAHAVPTGRDSLGHAGYRDHRSTRSRGESSTWDHTPWADSQLSPPPQRPTNRRGGCVRRSGWQRAPEPLHLVNCSANPQPVNRPPFHDTANIPGQAALLDRLCYDVVSEFEIRREELAEKEAFRVKIEGICRQVILHHETHASANAQNFPVASVQLKCFGSLSSGFATTASDMDLGLFSPLSAVQPDSPDSPIPRLIEKAFLDAGYGARLLSRTRVPIIKLCERPSDKLRDALLIERSKWDNGIESKSDDRLAEPSQNPEDQPEPGDDTTLAGEGTGPPFELAARADQGESRPFHLKQHSQSSLLAYFGLATRVLKRAGGRDAFVQGLDDSVLRQRLDSYPSLSFGAPQTTWCSRSLAGVYIQVEGERIALNLERWLDGHDALDPDKKARQAIAAWRKLQASYRFGIDPLSDNKILQAALAELKRVPAVQLMQLKQDALESPSQYHARVLRILHELGRPGADQSDAVMRKIVSQYISGIQNDEVRDEVAAARADSWNKFDLLELAQKHKCLSLARELERAVENNLYNEQFLSDIQDYVLLLRSHSDGKLNGRYIPVTQDSLPLLSRMKLLPDPRKLTMKTRDRYQDSLEFPPGGVGVQCDINFSAHLALENTSLLRCYSLTDPRVRPMVLFVKKWAKVRGINSGYRGTLSSYGYVLMVLHYLVNVATPFVCPNLQQLAPTPGYQTRSGTQGMPTCRGYNVQFWRNEQEILRLAASNQLNHNTETIGCLLRGFFEYFAHSGFLSRGFGKGFDWGRDVLSLRTHGGLLTKREKGWTGAKTVIEGSDARTYHPSRGEKPFQLKEVRHRYLFAIEDPFELDHNVARTVIHHGIVSIRDEFRRVWRLIQLSNGRGWTEDILADAAEDNDDSQSFVSLIEELHGPQEQWARG</sequence>
<dbReference type="InterPro" id="IPR002058">
    <property type="entry name" value="PAP_assoc"/>
</dbReference>
<dbReference type="GO" id="GO:0050265">
    <property type="term" value="F:RNA uridylyltransferase activity"/>
    <property type="evidence" value="ECO:0007669"/>
    <property type="project" value="TreeGrafter"/>
</dbReference>
<keyword evidence="9" id="KW-0460">Magnesium</keyword>
<dbReference type="RefSeq" id="XP_042993864.1">
    <property type="nucleotide sequence ID" value="XM_043137930.1"/>
</dbReference>
<dbReference type="GeneID" id="66061210"/>
<feature type="region of interest" description="Disordered" evidence="10">
    <location>
        <begin position="63"/>
        <end position="182"/>
    </location>
</feature>
<dbReference type="KEGG" id="uvi:66061210"/>
<dbReference type="InterPro" id="IPR043519">
    <property type="entry name" value="NT_sf"/>
</dbReference>
<dbReference type="EC" id="2.7.7.19" evidence="5"/>
<dbReference type="SUPFAM" id="SSF81631">
    <property type="entry name" value="PAP/OAS1 substrate-binding domain"/>
    <property type="match status" value="1"/>
</dbReference>
<evidence type="ECO:0000256" key="4">
    <source>
        <dbReference type="ARBA" id="ARBA00008593"/>
    </source>
</evidence>
<dbReference type="GO" id="GO:0031123">
    <property type="term" value="P:RNA 3'-end processing"/>
    <property type="evidence" value="ECO:0007669"/>
    <property type="project" value="TreeGrafter"/>
</dbReference>
<feature type="domain" description="PAP-associated" evidence="11">
    <location>
        <begin position="848"/>
        <end position="941"/>
    </location>
</feature>
<comment type="subcellular location">
    <subcellularLocation>
        <location evidence="3">Cytoplasm</location>
    </subcellularLocation>
</comment>
<dbReference type="Gene3D" id="1.10.1410.10">
    <property type="match status" value="1"/>
</dbReference>
<keyword evidence="8" id="KW-0479">Metal-binding</keyword>
<evidence type="ECO:0000256" key="9">
    <source>
        <dbReference type="ARBA" id="ARBA00022842"/>
    </source>
</evidence>
<keyword evidence="14" id="KW-1185">Reference proteome</keyword>
<dbReference type="GO" id="GO:1990817">
    <property type="term" value="F:poly(A) RNA polymerase activity"/>
    <property type="evidence" value="ECO:0007669"/>
    <property type="project" value="UniProtKB-EC"/>
</dbReference>
<evidence type="ECO:0000256" key="5">
    <source>
        <dbReference type="ARBA" id="ARBA00012388"/>
    </source>
</evidence>
<dbReference type="Proteomes" id="UP000027002">
    <property type="component" value="Chromosome 1"/>
</dbReference>
<evidence type="ECO:0000256" key="8">
    <source>
        <dbReference type="ARBA" id="ARBA00022723"/>
    </source>
</evidence>
<evidence type="ECO:0000259" key="11">
    <source>
        <dbReference type="Pfam" id="PF03828"/>
    </source>
</evidence>
<dbReference type="AlphaFoldDB" id="A0A8E5MEC0"/>
<feature type="domain" description="Poly(A) RNA polymerase mitochondrial-like central palm" evidence="12">
    <location>
        <begin position="224"/>
        <end position="348"/>
    </location>
</feature>
<evidence type="ECO:0000256" key="10">
    <source>
        <dbReference type="SAM" id="MobiDB-lite"/>
    </source>
</evidence>
<feature type="region of interest" description="Disordered" evidence="10">
    <location>
        <begin position="26"/>
        <end position="51"/>
    </location>
</feature>
<proteinExistence type="inferred from homology"/>
<dbReference type="PANTHER" id="PTHR12271">
    <property type="entry name" value="POLY A POLYMERASE CID PAP -RELATED"/>
    <property type="match status" value="1"/>
</dbReference>
<dbReference type="GO" id="GO:0010605">
    <property type="term" value="P:negative regulation of macromolecule metabolic process"/>
    <property type="evidence" value="ECO:0007669"/>
    <property type="project" value="UniProtKB-ARBA"/>
</dbReference>
<organism evidence="13 14">
    <name type="scientific">Ustilaginoidea virens</name>
    <name type="common">Rice false smut fungus</name>
    <name type="synonym">Villosiclava virens</name>
    <dbReference type="NCBI Taxonomy" id="1159556"/>
    <lineage>
        <taxon>Eukaryota</taxon>
        <taxon>Fungi</taxon>
        <taxon>Dikarya</taxon>
        <taxon>Ascomycota</taxon>
        <taxon>Pezizomycotina</taxon>
        <taxon>Sordariomycetes</taxon>
        <taxon>Hypocreomycetidae</taxon>
        <taxon>Hypocreales</taxon>
        <taxon>Clavicipitaceae</taxon>
        <taxon>Ustilaginoidea</taxon>
    </lineage>
</organism>
<feature type="compositionally biased region" description="Polar residues" evidence="10">
    <location>
        <begin position="66"/>
        <end position="78"/>
    </location>
</feature>
<evidence type="ECO:0000256" key="6">
    <source>
        <dbReference type="ARBA" id="ARBA00022490"/>
    </source>
</evidence>
<reference evidence="13" key="1">
    <citation type="submission" date="2020-03" db="EMBL/GenBank/DDBJ databases">
        <title>A mixture of massive structural variations and highly conserved coding sequences in Ustilaginoidea virens genome.</title>
        <authorList>
            <person name="Zhang K."/>
            <person name="Zhao Z."/>
            <person name="Zhang Z."/>
            <person name="Li Y."/>
            <person name="Hsiang T."/>
            <person name="Sun W."/>
        </authorList>
    </citation>
    <scope>NUCLEOTIDE SEQUENCE</scope>
    <source>
        <strain evidence="13">UV-8b</strain>
    </source>
</reference>
<feature type="compositionally biased region" description="Polar residues" evidence="10">
    <location>
        <begin position="26"/>
        <end position="49"/>
    </location>
</feature>
<keyword evidence="7" id="KW-0808">Transferase</keyword>
<dbReference type="PANTHER" id="PTHR12271:SF40">
    <property type="entry name" value="POLY(A) RNA POLYMERASE GLD2"/>
    <property type="match status" value="1"/>
</dbReference>
<comment type="cofactor">
    <cofactor evidence="1">
        <name>Mn(2+)</name>
        <dbReference type="ChEBI" id="CHEBI:29035"/>
    </cofactor>
</comment>
<comment type="similarity">
    <text evidence="4">Belongs to the DNA polymerase type-B-like family.</text>
</comment>
<evidence type="ECO:0000256" key="2">
    <source>
        <dbReference type="ARBA" id="ARBA00001946"/>
    </source>
</evidence>
<dbReference type="Pfam" id="PF22600">
    <property type="entry name" value="MTPAP-like_central"/>
    <property type="match status" value="1"/>
</dbReference>
<feature type="compositionally biased region" description="Polar residues" evidence="10">
    <location>
        <begin position="87"/>
        <end position="98"/>
    </location>
</feature>
<evidence type="ECO:0000313" key="14">
    <source>
        <dbReference type="Proteomes" id="UP000027002"/>
    </source>
</evidence>
<dbReference type="InterPro" id="IPR054708">
    <property type="entry name" value="MTPAP-like_central"/>
</dbReference>
<evidence type="ECO:0000313" key="13">
    <source>
        <dbReference type="EMBL" id="QUC16191.1"/>
    </source>
</evidence>
<gene>
    <name evidence="13" type="ORF">UV8b_00432</name>
</gene>
<dbReference type="EMBL" id="CP072753">
    <property type="protein sequence ID" value="QUC16191.1"/>
    <property type="molecule type" value="Genomic_DNA"/>
</dbReference>
<evidence type="ECO:0000256" key="1">
    <source>
        <dbReference type="ARBA" id="ARBA00001936"/>
    </source>
</evidence>
<feature type="compositionally biased region" description="Polar residues" evidence="10">
    <location>
        <begin position="106"/>
        <end position="116"/>
    </location>
</feature>
<feature type="region of interest" description="Disordered" evidence="10">
    <location>
        <begin position="368"/>
        <end position="405"/>
    </location>
</feature>